<dbReference type="Proteomes" id="UP000547209">
    <property type="component" value="Unassembled WGS sequence"/>
</dbReference>
<dbReference type="EMBL" id="JACJVP010000011">
    <property type="protein sequence ID" value="MBB6670667.1"/>
    <property type="molecule type" value="Genomic_DNA"/>
</dbReference>
<evidence type="ECO:0000256" key="3">
    <source>
        <dbReference type="ARBA" id="ARBA00022448"/>
    </source>
</evidence>
<dbReference type="Pfam" id="PF01547">
    <property type="entry name" value="SBP_bac_1"/>
    <property type="match status" value="1"/>
</dbReference>
<dbReference type="AlphaFoldDB" id="A0A7X0RND1"/>
<reference evidence="6 7" key="1">
    <citation type="submission" date="2020-08" db="EMBL/GenBank/DDBJ databases">
        <title>Cohnella phylogeny.</title>
        <authorList>
            <person name="Dunlap C."/>
        </authorList>
    </citation>
    <scope>NUCLEOTIDE SEQUENCE [LARGE SCALE GENOMIC DNA]</scope>
    <source>
        <strain evidence="6 7">DSM 28246</strain>
    </source>
</reference>
<feature type="chain" id="PRO_5030735835" evidence="5">
    <location>
        <begin position="28"/>
        <end position="439"/>
    </location>
</feature>
<dbReference type="CDD" id="cd13585">
    <property type="entry name" value="PBP2_TMBP_like"/>
    <property type="match status" value="1"/>
</dbReference>
<dbReference type="InterPro" id="IPR050490">
    <property type="entry name" value="Bact_solute-bd_prot1"/>
</dbReference>
<feature type="signal peptide" evidence="5">
    <location>
        <begin position="1"/>
        <end position="27"/>
    </location>
</feature>
<comment type="caution">
    <text evidence="6">The sequence shown here is derived from an EMBL/GenBank/DDBJ whole genome shotgun (WGS) entry which is preliminary data.</text>
</comment>
<evidence type="ECO:0000313" key="6">
    <source>
        <dbReference type="EMBL" id="MBB6670667.1"/>
    </source>
</evidence>
<keyword evidence="3" id="KW-0813">Transport</keyword>
<dbReference type="SUPFAM" id="SSF53850">
    <property type="entry name" value="Periplasmic binding protein-like II"/>
    <property type="match status" value="1"/>
</dbReference>
<comment type="subcellular location">
    <subcellularLocation>
        <location evidence="1">Cell envelope</location>
    </subcellularLocation>
</comment>
<name>A0A7X0RND1_9BACL</name>
<evidence type="ECO:0000256" key="5">
    <source>
        <dbReference type="SAM" id="SignalP"/>
    </source>
</evidence>
<evidence type="ECO:0000256" key="2">
    <source>
        <dbReference type="ARBA" id="ARBA00008520"/>
    </source>
</evidence>
<protein>
    <submittedName>
        <fullName evidence="6">Sugar ABC transporter substrate-binding protein</fullName>
    </submittedName>
</protein>
<organism evidence="6 7">
    <name type="scientific">Cohnella nanjingensis</name>
    <dbReference type="NCBI Taxonomy" id="1387779"/>
    <lineage>
        <taxon>Bacteria</taxon>
        <taxon>Bacillati</taxon>
        <taxon>Bacillota</taxon>
        <taxon>Bacilli</taxon>
        <taxon>Bacillales</taxon>
        <taxon>Paenibacillaceae</taxon>
        <taxon>Cohnella</taxon>
    </lineage>
</organism>
<accession>A0A7X0RND1</accession>
<dbReference type="GO" id="GO:0030313">
    <property type="term" value="C:cell envelope"/>
    <property type="evidence" value="ECO:0007669"/>
    <property type="project" value="UniProtKB-SubCell"/>
</dbReference>
<dbReference type="PROSITE" id="PS51257">
    <property type="entry name" value="PROKAR_LIPOPROTEIN"/>
    <property type="match status" value="1"/>
</dbReference>
<dbReference type="InterPro" id="IPR006059">
    <property type="entry name" value="SBP"/>
</dbReference>
<dbReference type="PANTHER" id="PTHR43649">
    <property type="entry name" value="ARABINOSE-BINDING PROTEIN-RELATED"/>
    <property type="match status" value="1"/>
</dbReference>
<keyword evidence="4 5" id="KW-0732">Signal</keyword>
<gene>
    <name evidence="6" type="ORF">H7C19_08190</name>
</gene>
<evidence type="ECO:0000256" key="4">
    <source>
        <dbReference type="ARBA" id="ARBA00022729"/>
    </source>
</evidence>
<sequence length="439" mass="47699">MKKRLTAMIAVLAVALLAACGSGNHESAGTTSATPIPSGTASASAKEPVEIVVVSQVGPDGTETRDPIWDRVEQNVPGVKIKIVWATDSTTNKQNQLIAAHTPPDLIRGGDVYTTQYGDFLEPLDSYLEKIPEGMNAYEGAIMKNLKYKDQTVWLPLNYNIGLLYYNKKLFDQEGLDYPTNDWTWDQYYEASKRLTKYDSKHAATQWGSETTFGWWGEWLTWVREAGGDFMKDGKVVMDTPEAIVGLNGFLRKTRGEDKSGPQPGESDLGGFAGGKVAMVYSGHTGNFATYNKVAGLQWDVVALPRGPGGSRGAELAVDAFGLSSSSKHKDKAWEVLKFLTSEQGMVGDLSKNGAPVVLKSAMERALAVPAEQRSNPASLENIVTAAKEGMILPADADFVHMAINIAQPEIDLMLEGKQSPEEAAKRITEQANSYIATR</sequence>
<dbReference type="PANTHER" id="PTHR43649:SF31">
    <property type="entry name" value="SN-GLYCEROL-3-PHOSPHATE-BINDING PERIPLASMIC PROTEIN UGPB"/>
    <property type="match status" value="1"/>
</dbReference>
<evidence type="ECO:0000256" key="1">
    <source>
        <dbReference type="ARBA" id="ARBA00004196"/>
    </source>
</evidence>
<evidence type="ECO:0000313" key="7">
    <source>
        <dbReference type="Proteomes" id="UP000547209"/>
    </source>
</evidence>
<comment type="similarity">
    <text evidence="2">Belongs to the bacterial solute-binding protein 1 family.</text>
</comment>
<dbReference type="RefSeq" id="WP_185142158.1">
    <property type="nucleotide sequence ID" value="NZ_JACJVP010000011.1"/>
</dbReference>
<proteinExistence type="inferred from homology"/>
<dbReference type="Gene3D" id="3.40.190.10">
    <property type="entry name" value="Periplasmic binding protein-like II"/>
    <property type="match status" value="1"/>
</dbReference>
<keyword evidence="7" id="KW-1185">Reference proteome</keyword>